<accession>A0AAW0WPK1</accession>
<protein>
    <recommendedName>
        <fullName evidence="4">Secreted protein</fullName>
    </recommendedName>
</protein>
<feature type="signal peptide" evidence="1">
    <location>
        <begin position="1"/>
        <end position="28"/>
    </location>
</feature>
<keyword evidence="1" id="KW-0732">Signal</keyword>
<dbReference type="Proteomes" id="UP001445076">
    <property type="component" value="Unassembled WGS sequence"/>
</dbReference>
<reference evidence="2 3" key="1">
    <citation type="journal article" date="2024" name="BMC Genomics">
        <title>Genome assembly of redclaw crayfish (Cherax quadricarinatus) provides insights into its immune adaptation and hypoxia tolerance.</title>
        <authorList>
            <person name="Liu Z."/>
            <person name="Zheng J."/>
            <person name="Li H."/>
            <person name="Fang K."/>
            <person name="Wang S."/>
            <person name="He J."/>
            <person name="Zhou D."/>
            <person name="Weng S."/>
            <person name="Chi M."/>
            <person name="Gu Z."/>
            <person name="He J."/>
            <person name="Li F."/>
            <person name="Wang M."/>
        </authorList>
    </citation>
    <scope>NUCLEOTIDE SEQUENCE [LARGE SCALE GENOMIC DNA]</scope>
    <source>
        <strain evidence="2">ZL_2023a</strain>
    </source>
</reference>
<evidence type="ECO:0008006" key="4">
    <source>
        <dbReference type="Google" id="ProtNLM"/>
    </source>
</evidence>
<dbReference type="InterPro" id="IPR008972">
    <property type="entry name" value="Cupredoxin"/>
</dbReference>
<name>A0AAW0WPK1_CHEQU</name>
<dbReference type="Gene3D" id="2.60.40.420">
    <property type="entry name" value="Cupredoxins - blue copper proteins"/>
    <property type="match status" value="1"/>
</dbReference>
<feature type="non-terminal residue" evidence="2">
    <location>
        <position position="126"/>
    </location>
</feature>
<gene>
    <name evidence="2" type="ORF">OTU49_009505</name>
</gene>
<evidence type="ECO:0000256" key="1">
    <source>
        <dbReference type="SAM" id="SignalP"/>
    </source>
</evidence>
<sequence length="126" mass="14008">KSSKKAMMIVASVIGVVLVAALSLFADAAHECERTCEAGDTRTCYYTFNLQEYHTMSRACFNCPFNTTDCSRPECIAADGVARPLITINRQLPGPSIQVSSTQIPQKQFMTVFKHTNLILSDFYIF</sequence>
<dbReference type="AlphaFoldDB" id="A0AAW0WPK1"/>
<dbReference type="EMBL" id="JARKIK010000074">
    <property type="protein sequence ID" value="KAK8727889.1"/>
    <property type="molecule type" value="Genomic_DNA"/>
</dbReference>
<evidence type="ECO:0000313" key="3">
    <source>
        <dbReference type="Proteomes" id="UP001445076"/>
    </source>
</evidence>
<organism evidence="2 3">
    <name type="scientific">Cherax quadricarinatus</name>
    <name type="common">Australian red claw crayfish</name>
    <dbReference type="NCBI Taxonomy" id="27406"/>
    <lineage>
        <taxon>Eukaryota</taxon>
        <taxon>Metazoa</taxon>
        <taxon>Ecdysozoa</taxon>
        <taxon>Arthropoda</taxon>
        <taxon>Crustacea</taxon>
        <taxon>Multicrustacea</taxon>
        <taxon>Malacostraca</taxon>
        <taxon>Eumalacostraca</taxon>
        <taxon>Eucarida</taxon>
        <taxon>Decapoda</taxon>
        <taxon>Pleocyemata</taxon>
        <taxon>Astacidea</taxon>
        <taxon>Parastacoidea</taxon>
        <taxon>Parastacidae</taxon>
        <taxon>Cherax</taxon>
    </lineage>
</organism>
<feature type="non-terminal residue" evidence="2">
    <location>
        <position position="1"/>
    </location>
</feature>
<evidence type="ECO:0000313" key="2">
    <source>
        <dbReference type="EMBL" id="KAK8727889.1"/>
    </source>
</evidence>
<keyword evidence="3" id="KW-1185">Reference proteome</keyword>
<comment type="caution">
    <text evidence="2">The sequence shown here is derived from an EMBL/GenBank/DDBJ whole genome shotgun (WGS) entry which is preliminary data.</text>
</comment>
<proteinExistence type="predicted"/>
<feature type="chain" id="PRO_5043945746" description="Secreted protein" evidence="1">
    <location>
        <begin position="29"/>
        <end position="126"/>
    </location>
</feature>